<dbReference type="GO" id="GO:0000049">
    <property type="term" value="F:tRNA binding"/>
    <property type="evidence" value="ECO:0007669"/>
    <property type="project" value="TreeGrafter"/>
</dbReference>
<dbReference type="Pfam" id="PF12627">
    <property type="entry name" value="PolyA_pol_RNAbd"/>
    <property type="match status" value="1"/>
</dbReference>
<dbReference type="GO" id="GO:0001680">
    <property type="term" value="P:tRNA 3'-terminal CCA addition"/>
    <property type="evidence" value="ECO:0007669"/>
    <property type="project" value="TreeGrafter"/>
</dbReference>
<keyword evidence="3 9" id="KW-0808">Transferase</keyword>
<dbReference type="OrthoDB" id="445712at2759"/>
<gene>
    <name evidence="12" type="primary">Trnt1</name>
    <name evidence="12" type="ORF">RHICYA_R07961</name>
</gene>
<evidence type="ECO:0000259" key="10">
    <source>
        <dbReference type="Pfam" id="PF01743"/>
    </source>
</evidence>
<dbReference type="GO" id="GO:0000166">
    <property type="term" value="F:nucleotide binding"/>
    <property type="evidence" value="ECO:0007669"/>
    <property type="project" value="UniProtKB-KW"/>
</dbReference>
<evidence type="ECO:0000259" key="11">
    <source>
        <dbReference type="Pfam" id="PF12627"/>
    </source>
</evidence>
<dbReference type="SUPFAM" id="SSF81301">
    <property type="entry name" value="Nucleotidyltransferase"/>
    <property type="match status" value="1"/>
</dbReference>
<feature type="domain" description="tRNA nucleotidyltransferase/poly(A) polymerase RNA and SrmB- binding" evidence="11">
    <location>
        <begin position="187"/>
        <end position="238"/>
    </location>
</feature>
<organism evidence="12 13">
    <name type="scientific">Rhinopomastus cyanomelas</name>
    <name type="common">Common scimitarbill</name>
    <dbReference type="NCBI Taxonomy" id="113115"/>
    <lineage>
        <taxon>Eukaryota</taxon>
        <taxon>Metazoa</taxon>
        <taxon>Chordata</taxon>
        <taxon>Craniata</taxon>
        <taxon>Vertebrata</taxon>
        <taxon>Euteleostomi</taxon>
        <taxon>Archelosauria</taxon>
        <taxon>Archosauria</taxon>
        <taxon>Dinosauria</taxon>
        <taxon>Saurischia</taxon>
        <taxon>Theropoda</taxon>
        <taxon>Coelurosauria</taxon>
        <taxon>Aves</taxon>
        <taxon>Neognathae</taxon>
        <taxon>Neoaves</taxon>
        <taxon>Telluraves</taxon>
        <taxon>Coraciimorphae</taxon>
        <taxon>Bucerotiformes</taxon>
        <taxon>Rhinopomastidae</taxon>
        <taxon>Rhinopomastus</taxon>
    </lineage>
</organism>
<evidence type="ECO:0000256" key="9">
    <source>
        <dbReference type="RuleBase" id="RU003953"/>
    </source>
</evidence>
<reference evidence="12 13" key="1">
    <citation type="submission" date="2019-09" db="EMBL/GenBank/DDBJ databases">
        <title>Bird 10,000 Genomes (B10K) Project - Family phase.</title>
        <authorList>
            <person name="Zhang G."/>
        </authorList>
    </citation>
    <scope>NUCLEOTIDE SEQUENCE [LARGE SCALE GENOMIC DNA]</scope>
    <source>
        <strain evidence="12">B10K-DU-002-35</strain>
        <tissue evidence="12">Muscle</tissue>
    </source>
</reference>
<feature type="non-terminal residue" evidence="12">
    <location>
        <position position="413"/>
    </location>
</feature>
<keyword evidence="8" id="KW-0460">Magnesium</keyword>
<dbReference type="EMBL" id="VXBP01006280">
    <property type="protein sequence ID" value="NXN99330.1"/>
    <property type="molecule type" value="Genomic_DNA"/>
</dbReference>
<comment type="cofactor">
    <cofactor evidence="1">
        <name>Mg(2+)</name>
        <dbReference type="ChEBI" id="CHEBI:18420"/>
    </cofactor>
</comment>
<dbReference type="PANTHER" id="PTHR46173">
    <property type="entry name" value="CCA TRNA NUCLEOTIDYLTRANSFERASE 1, MITOCHONDRIAL"/>
    <property type="match status" value="1"/>
</dbReference>
<dbReference type="GO" id="GO:0046872">
    <property type="term" value="F:metal ion binding"/>
    <property type="evidence" value="ECO:0007669"/>
    <property type="project" value="UniProtKB-KW"/>
</dbReference>
<accession>A0A7L1NHG9</accession>
<dbReference type="PANTHER" id="PTHR46173:SF1">
    <property type="entry name" value="CCA TRNA NUCLEOTIDYLTRANSFERASE 1, MITOCHONDRIAL"/>
    <property type="match status" value="1"/>
</dbReference>
<evidence type="ECO:0000256" key="5">
    <source>
        <dbReference type="ARBA" id="ARBA00022695"/>
    </source>
</evidence>
<keyword evidence="4" id="KW-0819">tRNA processing</keyword>
<evidence type="ECO:0000313" key="12">
    <source>
        <dbReference type="EMBL" id="NXN99330.1"/>
    </source>
</evidence>
<evidence type="ECO:0000313" key="13">
    <source>
        <dbReference type="Proteomes" id="UP000565785"/>
    </source>
</evidence>
<sequence>MRLQSPELQGLFTPGLRSLAELFEKKNYELRIAGGAVRDLLSGTTPQDIDFATTATPEEMKEMFTSAGVRLINNQGEKHGTITARLHEQNFEVTTLRIDVVTDGRHAEVEFTTDWEKDAERRDLTINSMFLGLDGTLYDFFNGYEDLKNKKIRFVGKASERIQEDYLRILRYFRFYGRIAENPGDHAPDTLQAIKDNAKGLAGISGERIWVELKKILVGNHVNHLVRLMYELGIAPYIGLPADGNLEEFDRVTKNVQNLCPKPMTVLMSLFKVKDSVINLDLRLKLSKEERNLGLFLVEHRHELTRAVGPEPLKPYQDFIVDVASLSFLFQTKDANKKSRIYELLKYQGEEDLMRELEQWTVPSFPVRGHDLRQMGISSGKEIGAALQQLRDEWKKSSYNMDKEELLSCLKKL</sequence>
<dbReference type="Gene3D" id="3.30.460.10">
    <property type="entry name" value="Beta Polymerase, domain 2"/>
    <property type="match status" value="1"/>
</dbReference>
<comment type="similarity">
    <text evidence="2 9">Belongs to the tRNA nucleotidyltransferase/poly(A) polymerase family.</text>
</comment>
<dbReference type="CDD" id="cd05398">
    <property type="entry name" value="NT_ClassII-CCAase"/>
    <property type="match status" value="1"/>
</dbReference>
<evidence type="ECO:0000256" key="7">
    <source>
        <dbReference type="ARBA" id="ARBA00022741"/>
    </source>
</evidence>
<evidence type="ECO:0000256" key="1">
    <source>
        <dbReference type="ARBA" id="ARBA00001946"/>
    </source>
</evidence>
<evidence type="ECO:0000256" key="3">
    <source>
        <dbReference type="ARBA" id="ARBA00022679"/>
    </source>
</evidence>
<dbReference type="Proteomes" id="UP000565785">
    <property type="component" value="Unassembled WGS sequence"/>
</dbReference>
<evidence type="ECO:0000256" key="8">
    <source>
        <dbReference type="ARBA" id="ARBA00022842"/>
    </source>
</evidence>
<dbReference type="GO" id="GO:0005739">
    <property type="term" value="C:mitochondrion"/>
    <property type="evidence" value="ECO:0007669"/>
    <property type="project" value="TreeGrafter"/>
</dbReference>
<keyword evidence="5" id="KW-0548">Nucleotidyltransferase</keyword>
<dbReference type="Pfam" id="PF01743">
    <property type="entry name" value="PolyA_pol"/>
    <property type="match status" value="1"/>
</dbReference>
<evidence type="ECO:0000256" key="6">
    <source>
        <dbReference type="ARBA" id="ARBA00022723"/>
    </source>
</evidence>
<keyword evidence="13" id="KW-1185">Reference proteome</keyword>
<protein>
    <submittedName>
        <fullName evidence="12">TRNT1 nucleotidyltransferase</fullName>
    </submittedName>
</protein>
<dbReference type="InterPro" id="IPR032828">
    <property type="entry name" value="PolyA_RNA-bd"/>
</dbReference>
<dbReference type="GO" id="GO:1990180">
    <property type="term" value="P:mitochondrial tRNA 3'-end processing"/>
    <property type="evidence" value="ECO:0007669"/>
    <property type="project" value="TreeGrafter"/>
</dbReference>
<evidence type="ECO:0000256" key="4">
    <source>
        <dbReference type="ARBA" id="ARBA00022694"/>
    </source>
</evidence>
<dbReference type="AlphaFoldDB" id="A0A7L1NHG9"/>
<dbReference type="Gene3D" id="1.10.3090.10">
    <property type="entry name" value="cca-adding enzyme, domain 2"/>
    <property type="match status" value="1"/>
</dbReference>
<dbReference type="GO" id="GO:0016779">
    <property type="term" value="F:nucleotidyltransferase activity"/>
    <property type="evidence" value="ECO:0007669"/>
    <property type="project" value="UniProtKB-KW"/>
</dbReference>
<evidence type="ECO:0000256" key="2">
    <source>
        <dbReference type="ARBA" id="ARBA00007265"/>
    </source>
</evidence>
<feature type="domain" description="Poly A polymerase head" evidence="10">
    <location>
        <begin position="30"/>
        <end position="153"/>
    </location>
</feature>
<comment type="caution">
    <text evidence="12">The sequence shown here is derived from an EMBL/GenBank/DDBJ whole genome shotgun (WGS) entry which is preliminary data.</text>
</comment>
<dbReference type="InterPro" id="IPR002646">
    <property type="entry name" value="PolA_pol_head_dom"/>
</dbReference>
<feature type="non-terminal residue" evidence="12">
    <location>
        <position position="1"/>
    </location>
</feature>
<name>A0A7L1NHG9_RHICY</name>
<keyword evidence="7" id="KW-0547">Nucleotide-binding</keyword>
<proteinExistence type="inferred from homology"/>
<dbReference type="SUPFAM" id="SSF81891">
    <property type="entry name" value="Poly A polymerase C-terminal region-like"/>
    <property type="match status" value="1"/>
</dbReference>
<keyword evidence="6" id="KW-0479">Metal-binding</keyword>
<keyword evidence="9" id="KW-0694">RNA-binding</keyword>
<dbReference type="InterPro" id="IPR043519">
    <property type="entry name" value="NT_sf"/>
</dbReference>
<dbReference type="InterPro" id="IPR050264">
    <property type="entry name" value="Bact_CCA-adding_enz_type3_sf"/>
</dbReference>